<keyword evidence="3 6" id="KW-0720">Serine protease</keyword>
<evidence type="ECO:0000256" key="4">
    <source>
        <dbReference type="ARBA" id="ARBA00023157"/>
    </source>
</evidence>
<feature type="disulfide bond" evidence="5">
    <location>
        <begin position="1488"/>
        <end position="1506"/>
    </location>
</feature>
<dbReference type="GO" id="GO:0004252">
    <property type="term" value="F:serine-type endopeptidase activity"/>
    <property type="evidence" value="ECO:0007669"/>
    <property type="project" value="InterPro"/>
</dbReference>
<feature type="disulfide bond" evidence="5">
    <location>
        <begin position="490"/>
        <end position="505"/>
    </location>
</feature>
<dbReference type="EMBL" id="KQ971312">
    <property type="protein sequence ID" value="EEZ99245.2"/>
    <property type="molecule type" value="Genomic_DNA"/>
</dbReference>
<comment type="caution">
    <text evidence="5">Lacks conserved residue(s) required for the propagation of feature annotation.</text>
</comment>
<dbReference type="InterPro" id="IPR018114">
    <property type="entry name" value="TRYPSIN_HIS"/>
</dbReference>
<dbReference type="InterPro" id="IPR033116">
    <property type="entry name" value="TRYPSIN_SER"/>
</dbReference>
<feature type="disulfide bond" evidence="5">
    <location>
        <begin position="1139"/>
        <end position="1154"/>
    </location>
</feature>
<dbReference type="CDD" id="cd00190">
    <property type="entry name" value="Tryp_SPc"/>
    <property type="match status" value="1"/>
</dbReference>
<keyword evidence="2 6" id="KW-0378">Hydrolase</keyword>
<dbReference type="OrthoDB" id="10016557at2759"/>
<dbReference type="Gene3D" id="2.40.10.10">
    <property type="entry name" value="Trypsin-like serine proteases"/>
    <property type="match status" value="2"/>
</dbReference>
<feature type="disulfide bond" evidence="5">
    <location>
        <begin position="1543"/>
        <end position="1561"/>
    </location>
</feature>
<dbReference type="CDD" id="cd00112">
    <property type="entry name" value="LDLa"/>
    <property type="match status" value="8"/>
</dbReference>
<name>D6W8V8_TRICA</name>
<feature type="disulfide bond" evidence="5">
    <location>
        <begin position="985"/>
        <end position="1000"/>
    </location>
</feature>
<dbReference type="Pfam" id="PF09342">
    <property type="entry name" value="DUF1986"/>
    <property type="match status" value="1"/>
</dbReference>
<dbReference type="PROSITE" id="PS00134">
    <property type="entry name" value="TRYPSIN_HIS"/>
    <property type="match status" value="1"/>
</dbReference>
<reference evidence="10 11" key="1">
    <citation type="journal article" date="2008" name="Nature">
        <title>The genome of the model beetle and pest Tribolium castaneum.</title>
        <authorList>
            <consortium name="Tribolium Genome Sequencing Consortium"/>
            <person name="Richards S."/>
            <person name="Gibbs R.A."/>
            <person name="Weinstock G.M."/>
            <person name="Brown S.J."/>
            <person name="Denell R."/>
            <person name="Beeman R.W."/>
            <person name="Gibbs R."/>
            <person name="Beeman R.W."/>
            <person name="Brown S.J."/>
            <person name="Bucher G."/>
            <person name="Friedrich M."/>
            <person name="Grimmelikhuijzen C.J."/>
            <person name="Klingler M."/>
            <person name="Lorenzen M."/>
            <person name="Richards S."/>
            <person name="Roth S."/>
            <person name="Schroder R."/>
            <person name="Tautz D."/>
            <person name="Zdobnov E.M."/>
            <person name="Muzny D."/>
            <person name="Gibbs R.A."/>
            <person name="Weinstock G.M."/>
            <person name="Attaway T."/>
            <person name="Bell S."/>
            <person name="Buhay C.J."/>
            <person name="Chandrabose M.N."/>
            <person name="Chavez D."/>
            <person name="Clerk-Blankenburg K.P."/>
            <person name="Cree A."/>
            <person name="Dao M."/>
            <person name="Davis C."/>
            <person name="Chacko J."/>
            <person name="Dinh H."/>
            <person name="Dugan-Rocha S."/>
            <person name="Fowler G."/>
            <person name="Garner T.T."/>
            <person name="Garnes J."/>
            <person name="Gnirke A."/>
            <person name="Hawes A."/>
            <person name="Hernandez J."/>
            <person name="Hines S."/>
            <person name="Holder M."/>
            <person name="Hume J."/>
            <person name="Jhangiani S.N."/>
            <person name="Joshi V."/>
            <person name="Khan Z.M."/>
            <person name="Jackson L."/>
            <person name="Kovar C."/>
            <person name="Kowis A."/>
            <person name="Lee S."/>
            <person name="Lewis L.R."/>
            <person name="Margolis J."/>
            <person name="Morgan M."/>
            <person name="Nazareth L.V."/>
            <person name="Nguyen N."/>
            <person name="Okwuonu G."/>
            <person name="Parker D."/>
            <person name="Richards S."/>
            <person name="Ruiz S.J."/>
            <person name="Santibanez J."/>
            <person name="Savard J."/>
            <person name="Scherer S.E."/>
            <person name="Schneider B."/>
            <person name="Sodergren E."/>
            <person name="Tautz D."/>
            <person name="Vattahil S."/>
            <person name="Villasana D."/>
            <person name="White C.S."/>
            <person name="Wright R."/>
            <person name="Park Y."/>
            <person name="Beeman R.W."/>
            <person name="Lord J."/>
            <person name="Oppert B."/>
            <person name="Lorenzen M."/>
            <person name="Brown S."/>
            <person name="Wang L."/>
            <person name="Savard J."/>
            <person name="Tautz D."/>
            <person name="Richards S."/>
            <person name="Weinstock G."/>
            <person name="Gibbs R.A."/>
            <person name="Liu Y."/>
            <person name="Worley K."/>
            <person name="Weinstock G."/>
            <person name="Elsik C.G."/>
            <person name="Reese J.T."/>
            <person name="Elhaik E."/>
            <person name="Landan G."/>
            <person name="Graur D."/>
            <person name="Arensburger P."/>
            <person name="Atkinson P."/>
            <person name="Beeman R.W."/>
            <person name="Beidler J."/>
            <person name="Brown S.J."/>
            <person name="Demuth J.P."/>
            <person name="Drury D.W."/>
            <person name="Du Y.Z."/>
            <person name="Fujiwara H."/>
            <person name="Lorenzen M."/>
            <person name="Maselli V."/>
            <person name="Osanai M."/>
            <person name="Park Y."/>
            <person name="Robertson H.M."/>
            <person name="Tu Z."/>
            <person name="Wang J.J."/>
            <person name="Wang S."/>
            <person name="Richards S."/>
            <person name="Song H."/>
            <person name="Zhang L."/>
            <person name="Sodergren E."/>
            <person name="Werner D."/>
            <person name="Stanke M."/>
            <person name="Morgenstern B."/>
            <person name="Solovyev V."/>
            <person name="Kosarev P."/>
            <person name="Brown G."/>
            <person name="Chen H.C."/>
            <person name="Ermolaeva O."/>
            <person name="Hlavina W."/>
            <person name="Kapustin Y."/>
            <person name="Kiryutin B."/>
            <person name="Kitts P."/>
            <person name="Maglott D."/>
            <person name="Pruitt K."/>
            <person name="Sapojnikov V."/>
            <person name="Souvorov A."/>
            <person name="Mackey A.J."/>
            <person name="Waterhouse R.M."/>
            <person name="Wyder S."/>
            <person name="Zdobnov E.M."/>
            <person name="Zdobnov E.M."/>
            <person name="Wyder S."/>
            <person name="Kriventseva E.V."/>
            <person name="Kadowaki T."/>
            <person name="Bork P."/>
            <person name="Aranda M."/>
            <person name="Bao R."/>
            <person name="Beermann A."/>
            <person name="Berns N."/>
            <person name="Bolognesi R."/>
            <person name="Bonneton F."/>
            <person name="Bopp D."/>
            <person name="Brown S.J."/>
            <person name="Bucher G."/>
            <person name="Butts T."/>
            <person name="Chaumot A."/>
            <person name="Denell R.E."/>
            <person name="Ferrier D.E."/>
            <person name="Friedrich M."/>
            <person name="Gordon C.M."/>
            <person name="Jindra M."/>
            <person name="Klingler M."/>
            <person name="Lan Q."/>
            <person name="Lattorff H.M."/>
            <person name="Laudet V."/>
            <person name="von Levetsow C."/>
            <person name="Liu Z."/>
            <person name="Lutz R."/>
            <person name="Lynch J.A."/>
            <person name="da Fonseca R.N."/>
            <person name="Posnien N."/>
            <person name="Reuter R."/>
            <person name="Roth S."/>
            <person name="Savard J."/>
            <person name="Schinko J.B."/>
            <person name="Schmitt C."/>
            <person name="Schoppmeier M."/>
            <person name="Schroder R."/>
            <person name="Shippy T.D."/>
            <person name="Simonnet F."/>
            <person name="Marques-Souza H."/>
            <person name="Tautz D."/>
            <person name="Tomoyasu Y."/>
            <person name="Trauner J."/>
            <person name="Van der Zee M."/>
            <person name="Vervoort M."/>
            <person name="Wittkopp N."/>
            <person name="Wimmer E.A."/>
            <person name="Yang X."/>
            <person name="Jones A.K."/>
            <person name="Sattelle D.B."/>
            <person name="Ebert P.R."/>
            <person name="Nelson D."/>
            <person name="Scott J.G."/>
            <person name="Beeman R.W."/>
            <person name="Muthukrishnan S."/>
            <person name="Kramer K.J."/>
            <person name="Arakane Y."/>
            <person name="Beeman R.W."/>
            <person name="Zhu Q."/>
            <person name="Hogenkamp D."/>
            <person name="Dixit R."/>
            <person name="Oppert B."/>
            <person name="Jiang H."/>
            <person name="Zou Z."/>
            <person name="Marshall J."/>
            <person name="Elpidina E."/>
            <person name="Vinokurov K."/>
            <person name="Oppert C."/>
            <person name="Zou Z."/>
            <person name="Evans J."/>
            <person name="Lu Z."/>
            <person name="Zhao P."/>
            <person name="Sumathipala N."/>
            <person name="Altincicek B."/>
            <person name="Vilcinskas A."/>
            <person name="Williams M."/>
            <person name="Hultmark D."/>
            <person name="Hetru C."/>
            <person name="Jiang H."/>
            <person name="Grimmelikhuijzen C.J."/>
            <person name="Hauser F."/>
            <person name="Cazzamali G."/>
            <person name="Williamson M."/>
            <person name="Park Y."/>
            <person name="Li B."/>
            <person name="Tanaka Y."/>
            <person name="Predel R."/>
            <person name="Neupert S."/>
            <person name="Schachtner J."/>
            <person name="Verleyen P."/>
            <person name="Raible F."/>
            <person name="Bork P."/>
            <person name="Friedrich M."/>
            <person name="Walden K.K."/>
            <person name="Robertson H.M."/>
            <person name="Angeli S."/>
            <person name="Foret S."/>
            <person name="Bucher G."/>
            <person name="Schuetz S."/>
            <person name="Maleszka R."/>
            <person name="Wimmer E.A."/>
            <person name="Beeman R.W."/>
            <person name="Lorenzen M."/>
            <person name="Tomoyasu Y."/>
            <person name="Miller S.C."/>
            <person name="Grossmann D."/>
            <person name="Bucher G."/>
        </authorList>
    </citation>
    <scope>NUCLEOTIDE SEQUENCE [LARGE SCALE GENOMIC DNA]</scope>
    <source>
        <strain evidence="10 11">Georgia GA2</strain>
    </source>
</reference>
<dbReference type="HOGENOM" id="CLU_000346_0_0_1"/>
<feature type="transmembrane region" description="Helical" evidence="8">
    <location>
        <begin position="63"/>
        <end position="85"/>
    </location>
</feature>
<keyword evidence="11" id="KW-1185">Reference proteome</keyword>
<dbReference type="InterPro" id="IPR009003">
    <property type="entry name" value="Peptidase_S1_PA"/>
</dbReference>
<dbReference type="PANTHER" id="PTHR24258">
    <property type="entry name" value="SERINE PROTEASE-RELATED"/>
    <property type="match status" value="1"/>
</dbReference>
<evidence type="ECO:0000313" key="10">
    <source>
        <dbReference type="EMBL" id="EEZ99245.2"/>
    </source>
</evidence>
<sequence length="1746" mass="196525">MIKIVPIQKQIFAKSPTPQPFSEPENMTTVDLNKNGYLPNDTQNEEKPPTIEKFKVTKIVKSLLVGIGIFILLGLCTTILILIVYRGSYRNMQVLNKTSQVQETSLKRLLNNKEMIKTCRSSKNFEDCCYLFYKSKEFNKCSVQKVLDLFLQYELESNKRIKRQNYDEYNFDYQETYPSDYYNENIYPSYNYDYEQQPYYSNSYMPEETNQYFDENYKKEEYDQKTRIVGSQQQLTTTKPLPTSKSSNPIEETNTWSTTTILPKTCADDKNCPTVINATTKIANISNVAAEPGHLKIALSETNIKLTPNSKSSPRISQGNEFELKPSGEIQTSSQPKQVNPCFYPFPGSFVSPYSPPINFDPNIYGRVPNIQHQPLYIINPPMYPPVAMPFQGYGNYPSPQPTNKYPIQVAGAGGQFYLCNPISVPNNNVAGLQGVEIRRKSEAFNLQDLVQETERQGLNINKTRQAIECPFGTRGCNDGSKCIHNRQFCDNEVNCDDASDELNCSCKNRVGEIRWCDGYLDCPNGEDEQGCFGCQLDEFSCDDWSRFQKGTCIPLSQRCDGIKQCEITGKDEEDCSILTDHLSQHSFYKVSNAAGFLHRNYKGKWYPTCFGVEIFSLDVCRTEAGPSDILPKTHLITSNDNYNGPFLGISSTNGIILSNDCMRNKAVFVECPPMFCGMRLTVTNPFRIAEVDTSAEELLARMHLNRPATDELVGDSRVVGGKPSQPTAWPWVVSIYKNGVFHCGGVLINDLWILTAAHCVDRFWFFYYEIQVGILRRFSYSPMEQNRWATVAIPHEGYNKRSLKNDIALMKLSKPVRFNRYVRPICLPSQTTAGDDFLRGPKPNTVCVAVGWGATVEHGSDPDHLREVEVPILPTCKHIEDKEGDEICAGLSEGGRDACQGDSGGPLMCQNEKNRSQWYLAGIVSHGEGCARPNEPGVYTKVSKYIGWIHENINGKTTGREPLQKCPGYVCQGTKKCLAKKRRCDKIVDCLFGDDEENCWQSHSPFRSSIVGSKQGLMVDLLNLLDLNNSSEEIDDVSGNSTESVEIKTHFPEYFTCEKMLQTIPYDKKCNKVVNCEDGTDEADCSCVDYLRRFHKEAICDGVTDCRDMSDESNCVKCPPNRYLCRIGQKCVPLENRCDGRPDCISGEDEWDCVSLTDGRTLVLDSDLRPKQSMKGIITINRFGVWRPLCTNASVDNAASIAANVCNLLGFEEYTAFHKLSVADKPLNVTIDGFERYHSSLDELPVCGGLFVGCLNVSLGDNVHELHRDNITSQVELYTSPWNAVIYSDGKFSCTGTILNPHWIITAKACFPKQLPYVTALVGKGKAHFDVEGPHEQILNVEHVALVNESEAILLRTQQKINFNRYVKAAQTTTKSLFIKEHCVAIGLKNKQSKIIVLQPKKNCTLGFRCFETTEICKNKTKLEPRPGVITCNSRNGWYATAIYTSMEEFCNPSTKPFERIDKNKISFAMGNEPEKISPNECSGFRCLIGNCINTEQICDGVSDCRNGEDEDSNECLKLENECPLATNCTNYPPCKLSEFRCKSGECVPKTAFCDNIDDCKDKSDEPEECSCRTYLERVHPEKICDGTVNCWNRSDEKNCSCGLKSNEKCGETGLCVSQEMLCDGFRDCPGGEDESVCYSFIVCSYNHGEVLRRTAGVWHSGCFARNHTTSELEEICEKLGFAGGSAKQLARSDTTALKPVKDRFDVVWTQSKGSRLRLRLRTGNEPYVKFVEDSECHKLYLECL</sequence>
<feature type="domain" description="Peptidase S1" evidence="9">
    <location>
        <begin position="719"/>
        <end position="955"/>
    </location>
</feature>
<dbReference type="InterPro" id="IPR036055">
    <property type="entry name" value="LDL_receptor-like_sf"/>
</dbReference>
<keyword evidence="8" id="KW-0812">Transmembrane</keyword>
<dbReference type="Proteomes" id="UP000007266">
    <property type="component" value="Linkage group 2"/>
</dbReference>
<organism evidence="10 11">
    <name type="scientific">Tribolium castaneum</name>
    <name type="common">Red flour beetle</name>
    <dbReference type="NCBI Taxonomy" id="7070"/>
    <lineage>
        <taxon>Eukaryota</taxon>
        <taxon>Metazoa</taxon>
        <taxon>Ecdysozoa</taxon>
        <taxon>Arthropoda</taxon>
        <taxon>Hexapoda</taxon>
        <taxon>Insecta</taxon>
        <taxon>Pterygota</taxon>
        <taxon>Neoptera</taxon>
        <taxon>Endopterygota</taxon>
        <taxon>Coleoptera</taxon>
        <taxon>Polyphaga</taxon>
        <taxon>Cucujiformia</taxon>
        <taxon>Tenebrionidae</taxon>
        <taxon>Tenebrionidae incertae sedis</taxon>
        <taxon>Tribolium</taxon>
    </lineage>
</organism>
<dbReference type="InterPro" id="IPR001254">
    <property type="entry name" value="Trypsin_dom"/>
</dbReference>
<dbReference type="PROSITE" id="PS50068">
    <property type="entry name" value="LDLRA_2"/>
    <property type="match status" value="8"/>
</dbReference>
<dbReference type="InterPro" id="IPR023415">
    <property type="entry name" value="LDLR_class-A_CS"/>
</dbReference>
<protein>
    <submittedName>
        <fullName evidence="10">Serine protease P19</fullName>
    </submittedName>
</protein>
<evidence type="ECO:0000256" key="7">
    <source>
        <dbReference type="SAM" id="MobiDB-lite"/>
    </source>
</evidence>
<feature type="disulfide bond" evidence="5">
    <location>
        <begin position="1101"/>
        <end position="1116"/>
    </location>
</feature>
<keyword evidence="8" id="KW-0472">Membrane</keyword>
<dbReference type="SMART" id="SM00192">
    <property type="entry name" value="LDLa"/>
    <property type="match status" value="8"/>
</dbReference>
<dbReference type="InterPro" id="IPR002172">
    <property type="entry name" value="LDrepeatLR_classA_rpt"/>
</dbReference>
<dbReference type="Gene3D" id="4.10.1220.10">
    <property type="entry name" value="EGF-type module"/>
    <property type="match status" value="1"/>
</dbReference>
<dbReference type="Pfam" id="PF00057">
    <property type="entry name" value="Ldl_recept_a"/>
    <property type="match status" value="2"/>
</dbReference>
<dbReference type="PRINTS" id="PR00261">
    <property type="entry name" value="LDLRECEPTOR"/>
</dbReference>
<dbReference type="Pfam" id="PF00089">
    <property type="entry name" value="Trypsin"/>
    <property type="match status" value="1"/>
</dbReference>
<dbReference type="InterPro" id="IPR015420">
    <property type="entry name" value="Peptidase_S1A_nudel"/>
</dbReference>
<dbReference type="eggNOG" id="KOG3627">
    <property type="taxonomic scope" value="Eukaryota"/>
</dbReference>
<dbReference type="MEROPS" id="S01.013"/>
<dbReference type="FunFam" id="2.40.10.10:FF:000003">
    <property type="entry name" value="Transmembrane serine protease 3"/>
    <property type="match status" value="1"/>
</dbReference>
<accession>D6W8V8</accession>
<feature type="compositionally biased region" description="Low complexity" evidence="7">
    <location>
        <begin position="231"/>
        <end position="247"/>
    </location>
</feature>
<dbReference type="SUPFAM" id="SSF57424">
    <property type="entry name" value="LDL receptor-like module"/>
    <property type="match status" value="6"/>
</dbReference>
<dbReference type="GO" id="GO:0006508">
    <property type="term" value="P:proteolysis"/>
    <property type="evidence" value="ECO:0007669"/>
    <property type="project" value="UniProtKB-KW"/>
</dbReference>
<dbReference type="PROSITE" id="PS50240">
    <property type="entry name" value="TRYPSIN_DOM"/>
    <property type="match status" value="1"/>
</dbReference>
<evidence type="ECO:0000313" key="11">
    <source>
        <dbReference type="Proteomes" id="UP000007266"/>
    </source>
</evidence>
<dbReference type="InterPro" id="IPR043504">
    <property type="entry name" value="Peptidase_S1_PA_chymotrypsin"/>
</dbReference>
<evidence type="ECO:0000256" key="5">
    <source>
        <dbReference type="PROSITE-ProRule" id="PRU00124"/>
    </source>
</evidence>
<evidence type="ECO:0000256" key="2">
    <source>
        <dbReference type="ARBA" id="ARBA00022801"/>
    </source>
</evidence>
<dbReference type="PROSITE" id="PS00135">
    <property type="entry name" value="TRYPSIN_SER"/>
    <property type="match status" value="1"/>
</dbReference>
<evidence type="ECO:0000259" key="9">
    <source>
        <dbReference type="PROSITE" id="PS50240"/>
    </source>
</evidence>
<dbReference type="OMA" id="WIHENIN"/>
<feature type="disulfide bond" evidence="5">
    <location>
        <begin position="1536"/>
        <end position="1548"/>
    </location>
</feature>
<feature type="disulfide bond" evidence="5">
    <location>
        <begin position="1624"/>
        <end position="1639"/>
    </location>
</feature>
<evidence type="ECO:0000256" key="1">
    <source>
        <dbReference type="ARBA" id="ARBA00022670"/>
    </source>
</evidence>
<keyword evidence="1 6" id="KW-0645">Protease</keyword>
<reference evidence="10 11" key="2">
    <citation type="journal article" date="2010" name="Nucleic Acids Res.">
        <title>BeetleBase in 2010: revisions to provide comprehensive genomic information for Tribolium castaneum.</title>
        <authorList>
            <person name="Kim H.S."/>
            <person name="Murphy T."/>
            <person name="Xia J."/>
            <person name="Caragea D."/>
            <person name="Park Y."/>
            <person name="Beeman R.W."/>
            <person name="Lorenzen M.D."/>
            <person name="Butcher S."/>
            <person name="Manak J.R."/>
            <person name="Brown S.J."/>
        </authorList>
    </citation>
    <scope>GENOME REANNOTATION</scope>
    <source>
        <strain evidence="10 11">Georgia GA2</strain>
    </source>
</reference>
<dbReference type="KEGG" id="tca:663827"/>
<feature type="region of interest" description="Disordered" evidence="7">
    <location>
        <begin position="228"/>
        <end position="252"/>
    </location>
</feature>
<dbReference type="PANTHER" id="PTHR24258:SF140">
    <property type="entry name" value="BCDNA.GH08420-RELATED"/>
    <property type="match status" value="1"/>
</dbReference>
<keyword evidence="4 5" id="KW-1015">Disulfide bond</keyword>
<keyword evidence="8" id="KW-1133">Transmembrane helix</keyword>
<dbReference type="Gene3D" id="4.10.400.10">
    <property type="entry name" value="Low-density Lipoprotein Receptor"/>
    <property type="match status" value="7"/>
</dbReference>
<evidence type="ECO:0000256" key="6">
    <source>
        <dbReference type="RuleBase" id="RU363034"/>
    </source>
</evidence>
<dbReference type="PROSITE" id="PS01209">
    <property type="entry name" value="LDLRA_1"/>
    <property type="match status" value="2"/>
</dbReference>
<dbReference type="SUPFAM" id="SSF50494">
    <property type="entry name" value="Trypsin-like serine proteases"/>
    <property type="match status" value="2"/>
</dbReference>
<gene>
    <name evidence="10" type="primary">AUGUSTUS-3.0.2_00870</name>
    <name evidence="10" type="ORF">TcasGA2_TC000870</name>
</gene>
<evidence type="ECO:0000256" key="8">
    <source>
        <dbReference type="SAM" id="Phobius"/>
    </source>
</evidence>
<evidence type="ECO:0000256" key="3">
    <source>
        <dbReference type="ARBA" id="ARBA00022825"/>
    </source>
</evidence>
<dbReference type="SMART" id="SM00020">
    <property type="entry name" value="Tryp_SPc"/>
    <property type="match status" value="1"/>
</dbReference>
<proteinExistence type="predicted"/>